<accession>A0A562TTF9</accession>
<reference evidence="1 2" key="1">
    <citation type="submission" date="2019-07" db="EMBL/GenBank/DDBJ databases">
        <title>Genomic Encyclopedia of Archaeal and Bacterial Type Strains, Phase II (KMG-II): from individual species to whole genera.</title>
        <authorList>
            <person name="Goeker M."/>
        </authorList>
    </citation>
    <scope>NUCLEOTIDE SEQUENCE [LARGE SCALE GENOMIC DNA]</scope>
    <source>
        <strain evidence="1 2">ATCC BAA-1854</strain>
    </source>
</reference>
<dbReference type="AlphaFoldDB" id="A0A562TTF9"/>
<protein>
    <submittedName>
        <fullName evidence="1">Uncharacterized protein</fullName>
    </submittedName>
</protein>
<organism evidence="1 2">
    <name type="scientific">Mucilaginibacter frigoritolerans</name>
    <dbReference type="NCBI Taxonomy" id="652788"/>
    <lineage>
        <taxon>Bacteria</taxon>
        <taxon>Pseudomonadati</taxon>
        <taxon>Bacteroidota</taxon>
        <taxon>Sphingobacteriia</taxon>
        <taxon>Sphingobacteriales</taxon>
        <taxon>Sphingobacteriaceae</taxon>
        <taxon>Mucilaginibacter</taxon>
    </lineage>
</organism>
<dbReference type="EMBL" id="VLLI01000012">
    <property type="protein sequence ID" value="TWI96733.1"/>
    <property type="molecule type" value="Genomic_DNA"/>
</dbReference>
<evidence type="ECO:0000313" key="1">
    <source>
        <dbReference type="EMBL" id="TWI96733.1"/>
    </source>
</evidence>
<name>A0A562TTF9_9SPHI</name>
<gene>
    <name evidence="1" type="ORF">JN11_03845</name>
</gene>
<proteinExistence type="predicted"/>
<evidence type="ECO:0000313" key="2">
    <source>
        <dbReference type="Proteomes" id="UP000317010"/>
    </source>
</evidence>
<sequence>MSRRSKNRMNKTPHDSFITIKNNYSNENKFTNYSGCGFAFL</sequence>
<keyword evidence="2" id="KW-1185">Reference proteome</keyword>
<dbReference type="Proteomes" id="UP000317010">
    <property type="component" value="Unassembled WGS sequence"/>
</dbReference>
<comment type="caution">
    <text evidence="1">The sequence shown here is derived from an EMBL/GenBank/DDBJ whole genome shotgun (WGS) entry which is preliminary data.</text>
</comment>